<keyword evidence="2" id="KW-1185">Reference proteome</keyword>
<gene>
    <name evidence="1" type="ORF">WJX84_000895</name>
</gene>
<proteinExistence type="predicted"/>
<evidence type="ECO:0000313" key="2">
    <source>
        <dbReference type="Proteomes" id="UP001485043"/>
    </source>
</evidence>
<accession>A0AAW1RHD3</accession>
<dbReference type="Proteomes" id="UP001485043">
    <property type="component" value="Unassembled WGS sequence"/>
</dbReference>
<evidence type="ECO:0000313" key="1">
    <source>
        <dbReference type="EMBL" id="KAK9832682.1"/>
    </source>
</evidence>
<reference evidence="1 2" key="1">
    <citation type="journal article" date="2024" name="Nat. Commun.">
        <title>Phylogenomics reveals the evolutionary origins of lichenization in chlorophyte algae.</title>
        <authorList>
            <person name="Puginier C."/>
            <person name="Libourel C."/>
            <person name="Otte J."/>
            <person name="Skaloud P."/>
            <person name="Haon M."/>
            <person name="Grisel S."/>
            <person name="Petersen M."/>
            <person name="Berrin J.G."/>
            <person name="Delaux P.M."/>
            <person name="Dal Grande F."/>
            <person name="Keller J."/>
        </authorList>
    </citation>
    <scope>NUCLEOTIDE SEQUENCE [LARGE SCALE GENOMIC DNA]</scope>
    <source>
        <strain evidence="1 2">SAG 2523</strain>
    </source>
</reference>
<dbReference type="AlphaFoldDB" id="A0AAW1RHD3"/>
<organism evidence="1 2">
    <name type="scientific">Apatococcus fuscideae</name>
    <dbReference type="NCBI Taxonomy" id="2026836"/>
    <lineage>
        <taxon>Eukaryota</taxon>
        <taxon>Viridiplantae</taxon>
        <taxon>Chlorophyta</taxon>
        <taxon>core chlorophytes</taxon>
        <taxon>Trebouxiophyceae</taxon>
        <taxon>Chlorellales</taxon>
        <taxon>Chlorellaceae</taxon>
        <taxon>Apatococcus</taxon>
    </lineage>
</organism>
<comment type="caution">
    <text evidence="1">The sequence shown here is derived from an EMBL/GenBank/DDBJ whole genome shotgun (WGS) entry which is preliminary data.</text>
</comment>
<name>A0AAW1RHD3_9CHLO</name>
<sequence>MESQQCQVTLAGQANPLGPLDPLDPVGLEDPVDLVDPLGQAVQRRGIATFVGLVTAENALVEFWKMLPPRLKLHTAGPAPPQIHPSGLSVVCEATVSGQAPSFQPASVRLSISARLPQQDGQVLLTIRSQDSALDLVDVSAAGCILQYLRMIACC</sequence>
<protein>
    <submittedName>
        <fullName evidence="1">Uncharacterized protein</fullName>
    </submittedName>
</protein>
<dbReference type="EMBL" id="JALJOV010002216">
    <property type="protein sequence ID" value="KAK9832682.1"/>
    <property type="molecule type" value="Genomic_DNA"/>
</dbReference>